<name>A0AAX4IRC3_9PEZI</name>
<keyword evidence="2" id="KW-1185">Reference proteome</keyword>
<gene>
    <name evidence="1" type="ORF">CDEST_10796</name>
</gene>
<accession>A0AAX4IRC3</accession>
<dbReference type="KEGG" id="cdet:87947296"/>
<dbReference type="RefSeq" id="XP_062783003.1">
    <property type="nucleotide sequence ID" value="XM_062926952.1"/>
</dbReference>
<dbReference type="GeneID" id="87947296"/>
<evidence type="ECO:0000313" key="2">
    <source>
        <dbReference type="Proteomes" id="UP001322277"/>
    </source>
</evidence>
<evidence type="ECO:0000313" key="1">
    <source>
        <dbReference type="EMBL" id="WQF85782.1"/>
    </source>
</evidence>
<sequence>MTSALAIIGVVALCITDFVDRLCILVSAVTGAPRLAFALSYRNYPLSRGGDNRPL</sequence>
<protein>
    <submittedName>
        <fullName evidence="1">Uncharacterized protein</fullName>
    </submittedName>
</protein>
<reference evidence="2" key="1">
    <citation type="journal article" date="2023" name="bioRxiv">
        <title>Complete genome of the Medicago anthracnose fungus, Colletotrichum destructivum, reveals a mini-chromosome-like region within a core chromosome.</title>
        <authorList>
            <person name="Lapalu N."/>
            <person name="Simon A."/>
            <person name="Lu A."/>
            <person name="Plaumann P.-L."/>
            <person name="Amselem J."/>
            <person name="Pigne S."/>
            <person name="Auger A."/>
            <person name="Koch C."/>
            <person name="Dallery J.-F."/>
            <person name="O'Connell R.J."/>
        </authorList>
    </citation>
    <scope>NUCLEOTIDE SEQUENCE [LARGE SCALE GENOMIC DNA]</scope>
    <source>
        <strain evidence="2">CBS 520.97</strain>
    </source>
</reference>
<dbReference type="EMBL" id="CP137311">
    <property type="protein sequence ID" value="WQF85782.1"/>
    <property type="molecule type" value="Genomic_DNA"/>
</dbReference>
<dbReference type="Proteomes" id="UP001322277">
    <property type="component" value="Chromosome 7"/>
</dbReference>
<dbReference type="AlphaFoldDB" id="A0AAX4IRC3"/>
<proteinExistence type="predicted"/>
<organism evidence="1 2">
    <name type="scientific">Colletotrichum destructivum</name>
    <dbReference type="NCBI Taxonomy" id="34406"/>
    <lineage>
        <taxon>Eukaryota</taxon>
        <taxon>Fungi</taxon>
        <taxon>Dikarya</taxon>
        <taxon>Ascomycota</taxon>
        <taxon>Pezizomycotina</taxon>
        <taxon>Sordariomycetes</taxon>
        <taxon>Hypocreomycetidae</taxon>
        <taxon>Glomerellales</taxon>
        <taxon>Glomerellaceae</taxon>
        <taxon>Colletotrichum</taxon>
        <taxon>Colletotrichum destructivum species complex</taxon>
    </lineage>
</organism>